<dbReference type="InParanoid" id="D6TIN0"/>
<comment type="caution">
    <text evidence="5">The sequence shown here is derived from an EMBL/GenBank/DDBJ whole genome shotgun (WGS) entry which is preliminary data.</text>
</comment>
<dbReference type="InterPro" id="IPR018110">
    <property type="entry name" value="Mandel_Rmase/mucon_lact_enz_CS"/>
</dbReference>
<feature type="domain" description="Mandelate racemase/muconate lactonizing enzyme C-terminal" evidence="4">
    <location>
        <begin position="146"/>
        <end position="243"/>
    </location>
</feature>
<reference evidence="5 6" key="1">
    <citation type="journal article" date="2011" name="Stand. Genomic Sci.">
        <title>Non-contiguous finished genome sequence and contextual data of the filamentous soil bacterium Ktedonobacter racemifer type strain (SOSP1-21).</title>
        <authorList>
            <person name="Chang Y.J."/>
            <person name="Land M."/>
            <person name="Hauser L."/>
            <person name="Chertkov O."/>
            <person name="Del Rio T.G."/>
            <person name="Nolan M."/>
            <person name="Copeland A."/>
            <person name="Tice H."/>
            <person name="Cheng J.F."/>
            <person name="Lucas S."/>
            <person name="Han C."/>
            <person name="Goodwin L."/>
            <person name="Pitluck S."/>
            <person name="Ivanova N."/>
            <person name="Ovchinikova G."/>
            <person name="Pati A."/>
            <person name="Chen A."/>
            <person name="Palaniappan K."/>
            <person name="Mavromatis K."/>
            <person name="Liolios K."/>
            <person name="Brettin T."/>
            <person name="Fiebig A."/>
            <person name="Rohde M."/>
            <person name="Abt B."/>
            <person name="Goker M."/>
            <person name="Detter J.C."/>
            <person name="Woyke T."/>
            <person name="Bristow J."/>
            <person name="Eisen J.A."/>
            <person name="Markowitz V."/>
            <person name="Hugenholtz P."/>
            <person name="Kyrpides N.C."/>
            <person name="Klenk H.P."/>
            <person name="Lapidus A."/>
        </authorList>
    </citation>
    <scope>NUCLEOTIDE SEQUENCE [LARGE SCALE GENOMIC DNA]</scope>
    <source>
        <strain evidence="6">DSM 44963</strain>
    </source>
</reference>
<dbReference type="SUPFAM" id="SSF54826">
    <property type="entry name" value="Enolase N-terminal domain-like"/>
    <property type="match status" value="1"/>
</dbReference>
<proteinExistence type="predicted"/>
<dbReference type="Pfam" id="PF02746">
    <property type="entry name" value="MR_MLE_N"/>
    <property type="match status" value="1"/>
</dbReference>
<dbReference type="Pfam" id="PF13378">
    <property type="entry name" value="MR_MLE_C"/>
    <property type="match status" value="1"/>
</dbReference>
<dbReference type="eggNOG" id="COG4948">
    <property type="taxonomic scope" value="Bacteria"/>
</dbReference>
<dbReference type="SFLD" id="SFLDG00179">
    <property type="entry name" value="mandelate_racemase"/>
    <property type="match status" value="1"/>
</dbReference>
<dbReference type="InterPro" id="IPR029017">
    <property type="entry name" value="Enolase-like_N"/>
</dbReference>
<accession>D6TIN0</accession>
<protein>
    <submittedName>
        <fullName evidence="5">Mandelate racemase/muconate lactonizing protein</fullName>
    </submittedName>
</protein>
<dbReference type="InterPro" id="IPR046945">
    <property type="entry name" value="RHMD-like"/>
</dbReference>
<dbReference type="GO" id="GO:0009063">
    <property type="term" value="P:amino acid catabolic process"/>
    <property type="evidence" value="ECO:0007669"/>
    <property type="project" value="InterPro"/>
</dbReference>
<dbReference type="Gene3D" id="3.30.390.10">
    <property type="entry name" value="Enolase-like, N-terminal domain"/>
    <property type="match status" value="1"/>
</dbReference>
<dbReference type="InterPro" id="IPR013342">
    <property type="entry name" value="Mandelate_racemase_C"/>
</dbReference>
<dbReference type="Gene3D" id="3.20.20.120">
    <property type="entry name" value="Enolase-like C-terminal domain"/>
    <property type="match status" value="1"/>
</dbReference>
<organism evidence="5 6">
    <name type="scientific">Ktedonobacter racemifer DSM 44963</name>
    <dbReference type="NCBI Taxonomy" id="485913"/>
    <lineage>
        <taxon>Bacteria</taxon>
        <taxon>Bacillati</taxon>
        <taxon>Chloroflexota</taxon>
        <taxon>Ktedonobacteria</taxon>
        <taxon>Ktedonobacterales</taxon>
        <taxon>Ktedonobacteraceae</taxon>
        <taxon>Ktedonobacter</taxon>
    </lineage>
</organism>
<sequence length="361" mass="38808">MLHSLTINSIAARAVLAPMPRPVRTASGDILAAPLVLVDIQTNEGIIGRSYAFAYNPLMLRSLVQFLRDVAPDLVGKAVSPRERMRQLEKRLTLVGWQGVAGMAVGTLDMALWDALGRAANLPVAVLLGGEVKPLDAYDSYGILDIKTDLAWIEASVASGFEAIKIKLGAGEVANDIAVVAAVRKLIGPKVRLMIDFNQSQTTASAIERILRLQEFDLTWVEEPVAADDLQGHRAVREAVHPVLIQTGENWWFPRGMANAIAARASDLAMIDIMKIGGVTGWISAAGQAEAASLPLSSHTFIEASAHTMAASPTASWFEYLDLAGAVLTERLLPNKGKVVPRGPGLGLEWDEKAVHKLAFE</sequence>
<dbReference type="SUPFAM" id="SSF51604">
    <property type="entry name" value="Enolase C-terminal domain-like"/>
    <property type="match status" value="1"/>
</dbReference>
<dbReference type="OrthoDB" id="9775391at2"/>
<dbReference type="SFLD" id="SFLDS00001">
    <property type="entry name" value="Enolase"/>
    <property type="match status" value="1"/>
</dbReference>
<evidence type="ECO:0000313" key="6">
    <source>
        <dbReference type="Proteomes" id="UP000004508"/>
    </source>
</evidence>
<dbReference type="SMART" id="SM00922">
    <property type="entry name" value="MR_MLE"/>
    <property type="match status" value="1"/>
</dbReference>
<dbReference type="GO" id="GO:0000287">
    <property type="term" value="F:magnesium ion binding"/>
    <property type="evidence" value="ECO:0007669"/>
    <property type="project" value="TreeGrafter"/>
</dbReference>
<dbReference type="STRING" id="485913.Krac_10834"/>
<keyword evidence="3" id="KW-0460">Magnesium</keyword>
<gene>
    <name evidence="5" type="ORF">Krac_10834</name>
</gene>
<dbReference type="InterPro" id="IPR029065">
    <property type="entry name" value="Enolase_C-like"/>
</dbReference>
<evidence type="ECO:0000256" key="1">
    <source>
        <dbReference type="ARBA" id="ARBA00001946"/>
    </source>
</evidence>
<dbReference type="InterPro" id="IPR013341">
    <property type="entry name" value="Mandelate_racemase_N_dom"/>
</dbReference>
<name>D6TIN0_KTERA</name>
<dbReference type="GO" id="GO:0016836">
    <property type="term" value="F:hydro-lyase activity"/>
    <property type="evidence" value="ECO:0007669"/>
    <property type="project" value="TreeGrafter"/>
</dbReference>
<dbReference type="InterPro" id="IPR036849">
    <property type="entry name" value="Enolase-like_C_sf"/>
</dbReference>
<evidence type="ECO:0000256" key="3">
    <source>
        <dbReference type="ARBA" id="ARBA00022842"/>
    </source>
</evidence>
<dbReference type="PANTHER" id="PTHR13794">
    <property type="entry name" value="ENOLASE SUPERFAMILY, MANDELATE RACEMASE"/>
    <property type="match status" value="1"/>
</dbReference>
<dbReference type="PANTHER" id="PTHR13794:SF58">
    <property type="entry name" value="MITOCHONDRIAL ENOLASE SUPERFAMILY MEMBER 1"/>
    <property type="match status" value="1"/>
</dbReference>
<keyword evidence="2" id="KW-0479">Metal-binding</keyword>
<keyword evidence="6" id="KW-1185">Reference proteome</keyword>
<dbReference type="GO" id="GO:0016052">
    <property type="term" value="P:carbohydrate catabolic process"/>
    <property type="evidence" value="ECO:0007669"/>
    <property type="project" value="TreeGrafter"/>
</dbReference>
<evidence type="ECO:0000259" key="4">
    <source>
        <dbReference type="SMART" id="SM00922"/>
    </source>
</evidence>
<dbReference type="AlphaFoldDB" id="D6TIN0"/>
<dbReference type="PROSITE" id="PS00909">
    <property type="entry name" value="MR_MLE_2"/>
    <property type="match status" value="1"/>
</dbReference>
<dbReference type="Proteomes" id="UP000004508">
    <property type="component" value="Unassembled WGS sequence"/>
</dbReference>
<evidence type="ECO:0000256" key="2">
    <source>
        <dbReference type="ARBA" id="ARBA00022723"/>
    </source>
</evidence>
<evidence type="ECO:0000313" key="5">
    <source>
        <dbReference type="EMBL" id="EFH89287.1"/>
    </source>
</evidence>
<dbReference type="RefSeq" id="WP_007905788.1">
    <property type="nucleotide sequence ID" value="NZ_ADVG01000001.1"/>
</dbReference>
<dbReference type="EMBL" id="ADVG01000001">
    <property type="protein sequence ID" value="EFH89287.1"/>
    <property type="molecule type" value="Genomic_DNA"/>
</dbReference>
<comment type="cofactor">
    <cofactor evidence="1">
        <name>Mg(2+)</name>
        <dbReference type="ChEBI" id="CHEBI:18420"/>
    </cofactor>
</comment>